<evidence type="ECO:0000256" key="2">
    <source>
        <dbReference type="SAM" id="MobiDB-lite"/>
    </source>
</evidence>
<feature type="compositionally biased region" description="Basic and acidic residues" evidence="2">
    <location>
        <begin position="41"/>
        <end position="52"/>
    </location>
</feature>
<gene>
    <name evidence="3" type="ORF">COCHEDRAFT_1124954</name>
</gene>
<feature type="coiled-coil region" evidence="1">
    <location>
        <begin position="241"/>
        <end position="282"/>
    </location>
</feature>
<dbReference type="EMBL" id="KB445569">
    <property type="protein sequence ID" value="EMD97439.1"/>
    <property type="molecule type" value="Genomic_DNA"/>
</dbReference>
<organism evidence="3 4">
    <name type="scientific">Cochliobolus heterostrophus (strain C5 / ATCC 48332 / race O)</name>
    <name type="common">Southern corn leaf blight fungus</name>
    <name type="synonym">Bipolaris maydis</name>
    <dbReference type="NCBI Taxonomy" id="701091"/>
    <lineage>
        <taxon>Eukaryota</taxon>
        <taxon>Fungi</taxon>
        <taxon>Dikarya</taxon>
        <taxon>Ascomycota</taxon>
        <taxon>Pezizomycotina</taxon>
        <taxon>Dothideomycetes</taxon>
        <taxon>Pleosporomycetidae</taxon>
        <taxon>Pleosporales</taxon>
        <taxon>Pleosporineae</taxon>
        <taxon>Pleosporaceae</taxon>
        <taxon>Bipolaris</taxon>
    </lineage>
</organism>
<reference evidence="3 4" key="1">
    <citation type="journal article" date="2012" name="PLoS Pathog.">
        <title>Diverse lifestyles and strategies of plant pathogenesis encoded in the genomes of eighteen Dothideomycetes fungi.</title>
        <authorList>
            <person name="Ohm R.A."/>
            <person name="Feau N."/>
            <person name="Henrissat B."/>
            <person name="Schoch C.L."/>
            <person name="Horwitz B.A."/>
            <person name="Barry K.W."/>
            <person name="Condon B.J."/>
            <person name="Copeland A.C."/>
            <person name="Dhillon B."/>
            <person name="Glaser F."/>
            <person name="Hesse C.N."/>
            <person name="Kosti I."/>
            <person name="LaButti K."/>
            <person name="Lindquist E.A."/>
            <person name="Lucas S."/>
            <person name="Salamov A.A."/>
            <person name="Bradshaw R.E."/>
            <person name="Ciuffetti L."/>
            <person name="Hamelin R.C."/>
            <person name="Kema G.H.J."/>
            <person name="Lawrence C."/>
            <person name="Scott J.A."/>
            <person name="Spatafora J.W."/>
            <person name="Turgeon B.G."/>
            <person name="de Wit P.J.G.M."/>
            <person name="Zhong S."/>
            <person name="Goodwin S.B."/>
            <person name="Grigoriev I.V."/>
        </authorList>
    </citation>
    <scope>NUCLEOTIDE SEQUENCE [LARGE SCALE GENOMIC DNA]</scope>
    <source>
        <strain evidence="4">C5 / ATCC 48332 / race O</strain>
    </source>
</reference>
<dbReference type="AlphaFoldDB" id="M2UG68"/>
<name>M2UG68_COCH5</name>
<evidence type="ECO:0000313" key="4">
    <source>
        <dbReference type="Proteomes" id="UP000016936"/>
    </source>
</evidence>
<feature type="region of interest" description="Disordered" evidence="2">
    <location>
        <begin position="199"/>
        <end position="228"/>
    </location>
</feature>
<feature type="coiled-coil region" evidence="1">
    <location>
        <begin position="129"/>
        <end position="184"/>
    </location>
</feature>
<feature type="compositionally biased region" description="Low complexity" evidence="2">
    <location>
        <begin position="206"/>
        <end position="218"/>
    </location>
</feature>
<proteinExistence type="predicted"/>
<feature type="non-terminal residue" evidence="3">
    <location>
        <position position="598"/>
    </location>
</feature>
<feature type="compositionally biased region" description="Basic and acidic residues" evidence="2">
    <location>
        <begin position="537"/>
        <end position="552"/>
    </location>
</feature>
<accession>M2UG68</accession>
<protein>
    <submittedName>
        <fullName evidence="3">Uncharacterized protein</fullName>
    </submittedName>
</protein>
<dbReference type="Proteomes" id="UP000016936">
    <property type="component" value="Unassembled WGS sequence"/>
</dbReference>
<dbReference type="STRING" id="701091.M2UG68"/>
<sequence length="598" mass="67791">MLQAQFDNLRAAHESHVETLKRSHSVQVASLENQARLLKERVNEKDPQRRSSGDWLHVPVNEGTMKKPTNFESLDLDTSFDEILTGKTHSPMHRMNALEMVDSLTTNLNESNESERKLRSTLDLIETKSAEWEEKAKHANKLIDKLTEKIHALKNTTADLEARLEIANAKRLDAEEQLSNWRDKKSPFDLTPAKLRISPGTSRVASGTQISTGTQTSSESASLSEVLGSENPALDASTSEIEQLQAQFAEKNVYVAELEMKREELQRKINQLEQEHKRMAVQSDLQDELLKETRASDKLIEQLRNAVINRESTIMENEEAIHTLTRQLEYHKILLQAEIRQHTAMKLFVAEEEQPLPELRSLAKGADIDCWIEKLHERLKRERPNDEDIATVDTPEAKIERLRREIDFYVREIILFKLDIKGYRSDIRKLKEMAANKGSFEESGDIREKTSAASPVRSTFAPVTPELDAFLNASSIRGHTDIFLRSEEHSVAPSSPVPSHKSWNGEDNQQMFGLEIPKCILSESLEVGQQPDTLNEPTEKRRTTSTAEREAASYRQFIFMSDATESPPSLPVDIPQLPDGSSSNKQLAETPFGLCDEV</sequence>
<dbReference type="SUPFAM" id="SSF57997">
    <property type="entry name" value="Tropomyosin"/>
    <property type="match status" value="1"/>
</dbReference>
<evidence type="ECO:0000256" key="1">
    <source>
        <dbReference type="SAM" id="Coils"/>
    </source>
</evidence>
<keyword evidence="1" id="KW-0175">Coiled coil</keyword>
<dbReference type="OrthoDB" id="5431474at2759"/>
<feature type="region of interest" description="Disordered" evidence="2">
    <location>
        <begin position="527"/>
        <end position="598"/>
    </location>
</feature>
<evidence type="ECO:0000313" key="3">
    <source>
        <dbReference type="EMBL" id="EMD97439.1"/>
    </source>
</evidence>
<feature type="region of interest" description="Disordered" evidence="2">
    <location>
        <begin position="41"/>
        <end position="61"/>
    </location>
</feature>
<keyword evidence="4" id="KW-1185">Reference proteome</keyword>
<reference evidence="4" key="2">
    <citation type="journal article" date="2013" name="PLoS Genet.">
        <title>Comparative genome structure, secondary metabolite, and effector coding capacity across Cochliobolus pathogens.</title>
        <authorList>
            <person name="Condon B.J."/>
            <person name="Leng Y."/>
            <person name="Wu D."/>
            <person name="Bushley K.E."/>
            <person name="Ohm R.A."/>
            <person name="Otillar R."/>
            <person name="Martin J."/>
            <person name="Schackwitz W."/>
            <person name="Grimwood J."/>
            <person name="MohdZainudin N."/>
            <person name="Xue C."/>
            <person name="Wang R."/>
            <person name="Manning V.A."/>
            <person name="Dhillon B."/>
            <person name="Tu Z.J."/>
            <person name="Steffenson B.J."/>
            <person name="Salamov A."/>
            <person name="Sun H."/>
            <person name="Lowry S."/>
            <person name="LaButti K."/>
            <person name="Han J."/>
            <person name="Copeland A."/>
            <person name="Lindquist E."/>
            <person name="Barry K."/>
            <person name="Schmutz J."/>
            <person name="Baker S.E."/>
            <person name="Ciuffetti L.M."/>
            <person name="Grigoriev I.V."/>
            <person name="Zhong S."/>
            <person name="Turgeon B.G."/>
        </authorList>
    </citation>
    <scope>NUCLEOTIDE SEQUENCE [LARGE SCALE GENOMIC DNA]</scope>
    <source>
        <strain evidence="4">C5 / ATCC 48332 / race O</strain>
    </source>
</reference>
<dbReference type="HOGENOM" id="CLU_456784_0_0_1"/>
<dbReference type="eggNOG" id="ENOG502TAXB">
    <property type="taxonomic scope" value="Eukaryota"/>
</dbReference>